<dbReference type="AlphaFoldDB" id="A0A0G0C027"/>
<dbReference type="SUPFAM" id="SSF55797">
    <property type="entry name" value="PR-1-like"/>
    <property type="match status" value="1"/>
</dbReference>
<evidence type="ECO:0000313" key="3">
    <source>
        <dbReference type="EMBL" id="KKP44530.1"/>
    </source>
</evidence>
<evidence type="ECO:0000256" key="1">
    <source>
        <dbReference type="SAM" id="Phobius"/>
    </source>
</evidence>
<evidence type="ECO:0000313" key="4">
    <source>
        <dbReference type="Proteomes" id="UP000034302"/>
    </source>
</evidence>
<dbReference type="PANTHER" id="PTHR31157">
    <property type="entry name" value="SCP DOMAIN-CONTAINING PROTEIN"/>
    <property type="match status" value="1"/>
</dbReference>
<evidence type="ECO:0000259" key="2">
    <source>
        <dbReference type="Pfam" id="PF00188"/>
    </source>
</evidence>
<feature type="domain" description="SCP" evidence="2">
    <location>
        <begin position="57"/>
        <end position="169"/>
    </location>
</feature>
<dbReference type="InterPro" id="IPR014044">
    <property type="entry name" value="CAP_dom"/>
</dbReference>
<comment type="caution">
    <text evidence="3">The sequence shown here is derived from an EMBL/GenBank/DDBJ whole genome shotgun (WGS) entry which is preliminary data.</text>
</comment>
<dbReference type="Pfam" id="PF00188">
    <property type="entry name" value="CAP"/>
    <property type="match status" value="1"/>
</dbReference>
<gene>
    <name evidence="3" type="ORF">UR34_C0002G0033</name>
</gene>
<dbReference type="CDD" id="cd05379">
    <property type="entry name" value="CAP_bacterial"/>
    <property type="match status" value="1"/>
</dbReference>
<feature type="transmembrane region" description="Helical" evidence="1">
    <location>
        <begin position="408"/>
        <end position="428"/>
    </location>
</feature>
<dbReference type="Gene3D" id="3.40.33.10">
    <property type="entry name" value="CAP"/>
    <property type="match status" value="1"/>
</dbReference>
<dbReference type="Gene3D" id="2.60.40.10">
    <property type="entry name" value="Immunoglobulins"/>
    <property type="match status" value="1"/>
</dbReference>
<protein>
    <recommendedName>
        <fullName evidence="2">SCP domain-containing protein</fullName>
    </recommendedName>
</protein>
<dbReference type="Proteomes" id="UP000034302">
    <property type="component" value="Unassembled WGS sequence"/>
</dbReference>
<accession>A0A0G0C027</accession>
<dbReference type="EMBL" id="LBOV01000002">
    <property type="protein sequence ID" value="KKP44530.1"/>
    <property type="molecule type" value="Genomic_DNA"/>
</dbReference>
<reference evidence="3 4" key="1">
    <citation type="journal article" date="2015" name="Nature">
        <title>rRNA introns, odd ribosomes, and small enigmatic genomes across a large radiation of phyla.</title>
        <authorList>
            <person name="Brown C.T."/>
            <person name="Hug L.A."/>
            <person name="Thomas B.C."/>
            <person name="Sharon I."/>
            <person name="Castelle C.J."/>
            <person name="Singh A."/>
            <person name="Wilkins M.J."/>
            <person name="Williams K.H."/>
            <person name="Banfield J.F."/>
        </authorList>
    </citation>
    <scope>NUCLEOTIDE SEQUENCE [LARGE SCALE GENOMIC DNA]</scope>
</reference>
<keyword evidence="1" id="KW-0472">Membrane</keyword>
<dbReference type="InterPro" id="IPR013783">
    <property type="entry name" value="Ig-like_fold"/>
</dbReference>
<sequence>MRKLFIPSKENGYKPLLLRKIALVAYTVILLIVNTFGGFLGIPEAMASTITPSNIINLTNQQRAAAGLNTLSTNAKLSAAAQAKANNMFEVQYWDHFGPNGETPWMFITQAGYTYVYAGENLAKGFRTAEGVHEAWMASPTHRENIMSNKYKEIGVAVVEGNLLGTDVILVVQMFGNQTNEIFSLPPTVKSEVTPTPKPVVKETGEIKSIRIINPKTGELIDDANVNIKGETSNVSGAYSVEITNSDEVVGETSSSTPTWEFDKVSDWEEGEHSIQAQIKGEDVKSETVTFTIDSTPPEIKKESIAVRKTETSFELKLVGSTDITELKLVTGDKTFDLEVAEDGTATLNIPIEDIGKTSVLMASDVAGNIYEIDISEYFLEGDEEEATTGTSNLLLWLKNMVGTTDGISLSIIIFVFILLSVEVYVYWRKGKLGKNAGELFTVGAWWLIILVGVFKGFSGIVS</sequence>
<feature type="transmembrane region" description="Helical" evidence="1">
    <location>
        <begin position="21"/>
        <end position="42"/>
    </location>
</feature>
<dbReference type="PANTHER" id="PTHR31157:SF1">
    <property type="entry name" value="SCP DOMAIN-CONTAINING PROTEIN"/>
    <property type="match status" value="1"/>
</dbReference>
<keyword evidence="1" id="KW-0812">Transmembrane</keyword>
<keyword evidence="1" id="KW-1133">Transmembrane helix</keyword>
<name>A0A0G0C027_9BACT</name>
<feature type="transmembrane region" description="Helical" evidence="1">
    <location>
        <begin position="440"/>
        <end position="462"/>
    </location>
</feature>
<dbReference type="InterPro" id="IPR035940">
    <property type="entry name" value="CAP_sf"/>
</dbReference>
<organism evidence="3 4">
    <name type="scientific">candidate division WS6 bacterium GW2011_GWC1_33_20</name>
    <dbReference type="NCBI Taxonomy" id="1619089"/>
    <lineage>
        <taxon>Bacteria</taxon>
        <taxon>Candidatus Dojkabacteria</taxon>
    </lineage>
</organism>
<proteinExistence type="predicted"/>